<dbReference type="SUPFAM" id="SSF55785">
    <property type="entry name" value="PYP-like sensor domain (PAS domain)"/>
    <property type="match status" value="2"/>
</dbReference>
<dbReference type="InterPro" id="IPR000700">
    <property type="entry name" value="PAS-assoc_C"/>
</dbReference>
<feature type="domain" description="PAS" evidence="2">
    <location>
        <begin position="5"/>
        <end position="58"/>
    </location>
</feature>
<dbReference type="Gene3D" id="3.30.565.10">
    <property type="entry name" value="Histidine kinase-like ATPase, C-terminal domain"/>
    <property type="match status" value="1"/>
</dbReference>
<accession>A0AAU2K224</accession>
<evidence type="ECO:0000259" key="3">
    <source>
        <dbReference type="PROSITE" id="PS50113"/>
    </source>
</evidence>
<dbReference type="InterPro" id="IPR035965">
    <property type="entry name" value="PAS-like_dom_sf"/>
</dbReference>
<gene>
    <name evidence="4" type="ORF">OG327_33090</name>
</gene>
<dbReference type="PROSITE" id="PS50113">
    <property type="entry name" value="PAC"/>
    <property type="match status" value="2"/>
</dbReference>
<dbReference type="PANTHER" id="PTHR43156:SF2">
    <property type="entry name" value="STAGE II SPORULATION PROTEIN E"/>
    <property type="match status" value="1"/>
</dbReference>
<keyword evidence="1" id="KW-0378">Hydrolase</keyword>
<dbReference type="AlphaFoldDB" id="A0AAU2K224"/>
<dbReference type="Pfam" id="PF00989">
    <property type="entry name" value="PAS"/>
    <property type="match status" value="2"/>
</dbReference>
<protein>
    <submittedName>
        <fullName evidence="4">PAS domain S-box protein</fullName>
    </submittedName>
</protein>
<dbReference type="InterPro" id="IPR036890">
    <property type="entry name" value="HATPase_C_sf"/>
</dbReference>
<sequence>MAATTEEPFRALLEAAPDAMVIVDDAGVIRLVNAQTEALFGFPREELLGRPIDVLVPERFRGQHPRHRLGYAASRQVRPMGAGLELYGLRRDGREFPVEISLSPLETPEGLLISAAVRDVSERRAADERFRALLEAAPDAMVIVDERGIIQLVNAQTEALFGYARADLLGQPVEALVPHRFRGHHSHFRDGYFVNRQVRPMGAGLELYGLCGDGREFPVEISLSPLETPDGTLVSAAIRDVTERKAAEEMLAQLYEQQRHVALTLQRSLMGSPPDVPGMPTASRYFPARQGAGVGGDWFDLIPLGGGRVGVMIGDVMGRGLDAAAVMGQLRSASHALAKTGMPPWQLMRALDAVVSELPDQFVTCCYLVVDADAAEVTVSSAGHLPVLLAAPGGEVSRLPVEVSVPLGVGEVPHHESRHAVAPGSVLALYTDGLVETPGSDIEGQVDGLAAALEKGLATTGSLEAAADRLLADLLPDADENPDDVTLLLVRIPETPATSRTLVLDAAPSSVAEGRRFLRTTLAAWGKDDEHLQETACLLASELLSNAVRHGSGPVRLRLRQAGRELGVEVRDGSPVLPQARFAAPDAESGRGLLLVDSLASSWGTLPTAEGKAVWFSLPLPSPRR</sequence>
<dbReference type="InterPro" id="IPR036457">
    <property type="entry name" value="PPM-type-like_dom_sf"/>
</dbReference>
<evidence type="ECO:0000313" key="4">
    <source>
        <dbReference type="EMBL" id="WTU77763.1"/>
    </source>
</evidence>
<proteinExistence type="predicted"/>
<dbReference type="CDD" id="cd16936">
    <property type="entry name" value="HATPase_RsbW-like"/>
    <property type="match status" value="1"/>
</dbReference>
<dbReference type="EMBL" id="CP108264">
    <property type="protein sequence ID" value="WTU77763.1"/>
    <property type="molecule type" value="Genomic_DNA"/>
</dbReference>
<dbReference type="Pfam" id="PF07228">
    <property type="entry name" value="SpoIIE"/>
    <property type="match status" value="1"/>
</dbReference>
<dbReference type="Pfam" id="PF13581">
    <property type="entry name" value="HATPase_c_2"/>
    <property type="match status" value="1"/>
</dbReference>
<dbReference type="InterPro" id="IPR001932">
    <property type="entry name" value="PPM-type_phosphatase-like_dom"/>
</dbReference>
<dbReference type="NCBIfam" id="TIGR00229">
    <property type="entry name" value="sensory_box"/>
    <property type="match status" value="2"/>
</dbReference>
<name>A0AAU2K224_9ACTN</name>
<dbReference type="InterPro" id="IPR013767">
    <property type="entry name" value="PAS_fold"/>
</dbReference>
<dbReference type="PROSITE" id="PS50112">
    <property type="entry name" value="PAS"/>
    <property type="match status" value="2"/>
</dbReference>
<dbReference type="InterPro" id="IPR052016">
    <property type="entry name" value="Bact_Sigma-Reg"/>
</dbReference>
<dbReference type="CDD" id="cd00130">
    <property type="entry name" value="PAS"/>
    <property type="match status" value="2"/>
</dbReference>
<dbReference type="GO" id="GO:0016791">
    <property type="term" value="F:phosphatase activity"/>
    <property type="evidence" value="ECO:0007669"/>
    <property type="project" value="TreeGrafter"/>
</dbReference>
<dbReference type="SUPFAM" id="SSF81606">
    <property type="entry name" value="PP2C-like"/>
    <property type="match status" value="1"/>
</dbReference>
<dbReference type="SMART" id="SM00091">
    <property type="entry name" value="PAS"/>
    <property type="match status" value="2"/>
</dbReference>
<evidence type="ECO:0000256" key="1">
    <source>
        <dbReference type="ARBA" id="ARBA00022801"/>
    </source>
</evidence>
<dbReference type="Gene3D" id="3.30.450.20">
    <property type="entry name" value="PAS domain"/>
    <property type="match status" value="2"/>
</dbReference>
<dbReference type="PANTHER" id="PTHR43156">
    <property type="entry name" value="STAGE II SPORULATION PROTEIN E-RELATED"/>
    <property type="match status" value="1"/>
</dbReference>
<dbReference type="Gene3D" id="3.60.40.10">
    <property type="entry name" value="PPM-type phosphatase domain"/>
    <property type="match status" value="1"/>
</dbReference>
<dbReference type="SMART" id="SM00331">
    <property type="entry name" value="PP2C_SIG"/>
    <property type="match status" value="1"/>
</dbReference>
<feature type="domain" description="PAC" evidence="3">
    <location>
        <begin position="82"/>
        <end position="132"/>
    </location>
</feature>
<dbReference type="GO" id="GO:0006355">
    <property type="term" value="P:regulation of DNA-templated transcription"/>
    <property type="evidence" value="ECO:0007669"/>
    <property type="project" value="InterPro"/>
</dbReference>
<feature type="domain" description="PAS" evidence="2">
    <location>
        <begin position="126"/>
        <end position="171"/>
    </location>
</feature>
<reference evidence="4" key="1">
    <citation type="submission" date="2022-10" db="EMBL/GenBank/DDBJ databases">
        <title>The complete genomes of actinobacterial strains from the NBC collection.</title>
        <authorList>
            <person name="Joergensen T.S."/>
            <person name="Alvarez Arevalo M."/>
            <person name="Sterndorff E.B."/>
            <person name="Faurdal D."/>
            <person name="Vuksanovic O."/>
            <person name="Mourched A.-S."/>
            <person name="Charusanti P."/>
            <person name="Shaw S."/>
            <person name="Blin K."/>
            <person name="Weber T."/>
        </authorList>
    </citation>
    <scope>NUCLEOTIDE SEQUENCE</scope>
    <source>
        <strain evidence="4">NBC_00049</strain>
    </source>
</reference>
<dbReference type="InterPro" id="IPR000014">
    <property type="entry name" value="PAS"/>
</dbReference>
<feature type="domain" description="PAC" evidence="3">
    <location>
        <begin position="203"/>
        <end position="253"/>
    </location>
</feature>
<dbReference type="SUPFAM" id="SSF55874">
    <property type="entry name" value="ATPase domain of HSP90 chaperone/DNA topoisomerase II/histidine kinase"/>
    <property type="match status" value="1"/>
</dbReference>
<evidence type="ECO:0000259" key="2">
    <source>
        <dbReference type="PROSITE" id="PS50112"/>
    </source>
</evidence>
<dbReference type="InterPro" id="IPR003594">
    <property type="entry name" value="HATPase_dom"/>
</dbReference>
<organism evidence="4">
    <name type="scientific">Streptomyces sp. NBC_00049</name>
    <dbReference type="NCBI Taxonomy" id="2903617"/>
    <lineage>
        <taxon>Bacteria</taxon>
        <taxon>Bacillati</taxon>
        <taxon>Actinomycetota</taxon>
        <taxon>Actinomycetes</taxon>
        <taxon>Kitasatosporales</taxon>
        <taxon>Streptomycetaceae</taxon>
        <taxon>Streptomyces</taxon>
    </lineage>
</organism>